<dbReference type="Proteomes" id="UP000026962">
    <property type="component" value="Chromosome 2"/>
</dbReference>
<dbReference type="CDD" id="cd00018">
    <property type="entry name" value="AP2"/>
    <property type="match status" value="1"/>
</dbReference>
<evidence type="ECO:0000256" key="6">
    <source>
        <dbReference type="SAM" id="MobiDB-lite"/>
    </source>
</evidence>
<keyword evidence="9" id="KW-1185">Reference proteome</keyword>
<evidence type="ECO:0000256" key="3">
    <source>
        <dbReference type="ARBA" id="ARBA00023125"/>
    </source>
</evidence>
<evidence type="ECO:0000256" key="1">
    <source>
        <dbReference type="ARBA" id="ARBA00004123"/>
    </source>
</evidence>
<dbReference type="Gene3D" id="3.30.730.10">
    <property type="entry name" value="AP2/ERF domain"/>
    <property type="match status" value="1"/>
</dbReference>
<dbReference type="FunFam" id="3.30.730.10:FF:000001">
    <property type="entry name" value="Ethylene-responsive transcription factor 2"/>
    <property type="match status" value="1"/>
</dbReference>
<dbReference type="SMART" id="SM00380">
    <property type="entry name" value="AP2"/>
    <property type="match status" value="1"/>
</dbReference>
<dbReference type="PANTHER" id="PTHR31190:SF110">
    <property type="entry name" value="OS07G0227600 PROTEIN"/>
    <property type="match status" value="1"/>
</dbReference>
<feature type="compositionally biased region" description="Low complexity" evidence="6">
    <location>
        <begin position="244"/>
        <end position="255"/>
    </location>
</feature>
<name>A0A0E0K0E8_ORYPU</name>
<evidence type="ECO:0000313" key="9">
    <source>
        <dbReference type="Proteomes" id="UP000026962"/>
    </source>
</evidence>
<dbReference type="InterPro" id="IPR016177">
    <property type="entry name" value="DNA-bd_dom_sf"/>
</dbReference>
<evidence type="ECO:0000256" key="2">
    <source>
        <dbReference type="ARBA" id="ARBA00023015"/>
    </source>
</evidence>
<reference evidence="8" key="2">
    <citation type="submission" date="2018-05" db="EMBL/GenBank/DDBJ databases">
        <title>OpunRS2 (Oryza punctata Reference Sequence Version 2).</title>
        <authorList>
            <person name="Zhang J."/>
            <person name="Kudrna D."/>
            <person name="Lee S."/>
            <person name="Talag J."/>
            <person name="Welchert J."/>
            <person name="Wing R.A."/>
        </authorList>
    </citation>
    <scope>NUCLEOTIDE SEQUENCE [LARGE SCALE GENOMIC DNA]</scope>
</reference>
<accession>A0A0E0K0E8</accession>
<evidence type="ECO:0000259" key="7">
    <source>
        <dbReference type="PROSITE" id="PS51032"/>
    </source>
</evidence>
<dbReference type="GO" id="GO:0005634">
    <property type="term" value="C:nucleus"/>
    <property type="evidence" value="ECO:0007669"/>
    <property type="project" value="UniProtKB-SubCell"/>
</dbReference>
<feature type="region of interest" description="Disordered" evidence="6">
    <location>
        <begin position="46"/>
        <end position="75"/>
    </location>
</feature>
<dbReference type="PANTHER" id="PTHR31190">
    <property type="entry name" value="DNA-BINDING DOMAIN"/>
    <property type="match status" value="1"/>
</dbReference>
<feature type="region of interest" description="Disordered" evidence="6">
    <location>
        <begin position="236"/>
        <end position="266"/>
    </location>
</feature>
<organism evidence="8">
    <name type="scientific">Oryza punctata</name>
    <name type="common">Red rice</name>
    <dbReference type="NCBI Taxonomy" id="4537"/>
    <lineage>
        <taxon>Eukaryota</taxon>
        <taxon>Viridiplantae</taxon>
        <taxon>Streptophyta</taxon>
        <taxon>Embryophyta</taxon>
        <taxon>Tracheophyta</taxon>
        <taxon>Spermatophyta</taxon>
        <taxon>Magnoliopsida</taxon>
        <taxon>Liliopsida</taxon>
        <taxon>Poales</taxon>
        <taxon>Poaceae</taxon>
        <taxon>BOP clade</taxon>
        <taxon>Oryzoideae</taxon>
        <taxon>Oryzeae</taxon>
        <taxon>Oryzinae</taxon>
        <taxon>Oryza</taxon>
    </lineage>
</organism>
<keyword evidence="3" id="KW-0238">DNA-binding</keyword>
<protein>
    <recommendedName>
        <fullName evidence="7">AP2/ERF domain-containing protein</fullName>
    </recommendedName>
</protein>
<dbReference type="InterPro" id="IPR036955">
    <property type="entry name" value="AP2/ERF_dom_sf"/>
</dbReference>
<dbReference type="PRINTS" id="PR00367">
    <property type="entry name" value="ETHRSPELEMNT"/>
</dbReference>
<dbReference type="InterPro" id="IPR044808">
    <property type="entry name" value="ERF_plant"/>
</dbReference>
<reference evidence="8" key="1">
    <citation type="submission" date="2015-04" db="UniProtKB">
        <authorList>
            <consortium name="EnsemblPlants"/>
        </authorList>
    </citation>
    <scope>IDENTIFICATION</scope>
</reference>
<proteinExistence type="predicted"/>
<keyword evidence="2" id="KW-0805">Transcription regulation</keyword>
<dbReference type="GO" id="GO:0009873">
    <property type="term" value="P:ethylene-activated signaling pathway"/>
    <property type="evidence" value="ECO:0007669"/>
    <property type="project" value="InterPro"/>
</dbReference>
<keyword evidence="4" id="KW-0804">Transcription</keyword>
<dbReference type="AlphaFoldDB" id="A0A0E0K0E8"/>
<sequence>MSSPQPLGSGGRAPPDWHVEQRQPVDAAVTMAAAYGTMRYHQYHPHIAVPPGPTPSSETTTDWRPPAAQGEEMGPAAAAAAAAQAVDAQGAVAAAAAAAERHYRGVRRRPWGKWAAEIRDPNKAARVWLGTFDTAEAAAAAYDDAALRFKGAKAKLNFPERVRGRTGQGGFLVSPAVPRPPHAVTAPAVTPAPSPFPDLIRYARLLRSGDAHDAAAAPAQILDFAAQRLVGVSPAMAPRPPSTLPTTTATSSPSAWPHGGGGGHGS</sequence>
<dbReference type="eggNOG" id="ENOG502RZR5">
    <property type="taxonomic scope" value="Eukaryota"/>
</dbReference>
<dbReference type="SUPFAM" id="SSF54171">
    <property type="entry name" value="DNA-binding domain"/>
    <property type="match status" value="1"/>
</dbReference>
<dbReference type="EnsemblPlants" id="OPUNC02G16450.1">
    <property type="protein sequence ID" value="OPUNC02G16450.1"/>
    <property type="gene ID" value="OPUNC02G16450"/>
</dbReference>
<dbReference type="GO" id="GO:0003677">
    <property type="term" value="F:DNA binding"/>
    <property type="evidence" value="ECO:0007669"/>
    <property type="project" value="UniProtKB-KW"/>
</dbReference>
<evidence type="ECO:0000256" key="5">
    <source>
        <dbReference type="ARBA" id="ARBA00023242"/>
    </source>
</evidence>
<dbReference type="Gramene" id="OPUNC02G16450.1">
    <property type="protein sequence ID" value="OPUNC02G16450.1"/>
    <property type="gene ID" value="OPUNC02G16450"/>
</dbReference>
<dbReference type="STRING" id="4537.A0A0E0K0E8"/>
<evidence type="ECO:0000313" key="8">
    <source>
        <dbReference type="EnsemblPlants" id="OPUNC02G16450.1"/>
    </source>
</evidence>
<dbReference type="GO" id="GO:0003700">
    <property type="term" value="F:DNA-binding transcription factor activity"/>
    <property type="evidence" value="ECO:0007669"/>
    <property type="project" value="InterPro"/>
</dbReference>
<dbReference type="OMA" id="DWHDVEP"/>
<evidence type="ECO:0000256" key="4">
    <source>
        <dbReference type="ARBA" id="ARBA00023163"/>
    </source>
</evidence>
<dbReference type="InterPro" id="IPR001471">
    <property type="entry name" value="AP2/ERF_dom"/>
</dbReference>
<dbReference type="Pfam" id="PF00847">
    <property type="entry name" value="AP2"/>
    <property type="match status" value="1"/>
</dbReference>
<keyword evidence="5" id="KW-0539">Nucleus</keyword>
<feature type="domain" description="AP2/ERF" evidence="7">
    <location>
        <begin position="102"/>
        <end position="159"/>
    </location>
</feature>
<dbReference type="PROSITE" id="PS51032">
    <property type="entry name" value="AP2_ERF"/>
    <property type="match status" value="1"/>
</dbReference>
<comment type="subcellular location">
    <subcellularLocation>
        <location evidence="1">Nucleus</location>
    </subcellularLocation>
</comment>
<dbReference type="HOGENOM" id="CLU_042594_1_1_1"/>
<feature type="compositionally biased region" description="Low complexity" evidence="6">
    <location>
        <begin position="55"/>
        <end position="75"/>
    </location>
</feature>